<name>F2NDD6_DESAR</name>
<dbReference type="AlphaFoldDB" id="F2NDD6"/>
<dbReference type="InterPro" id="IPR036515">
    <property type="entry name" value="Transposase_17_sf"/>
</dbReference>
<accession>F2NDD6</accession>
<evidence type="ECO:0000313" key="2">
    <source>
        <dbReference type="EMBL" id="AEB10002.1"/>
    </source>
</evidence>
<keyword evidence="3" id="KW-1185">Reference proteome</keyword>
<feature type="domain" description="Transposase IS200-like" evidence="1">
    <location>
        <begin position="20"/>
        <end position="161"/>
    </location>
</feature>
<dbReference type="InterPro" id="IPR052715">
    <property type="entry name" value="RAYT_transposase"/>
</dbReference>
<reference evidence="3" key="2">
    <citation type="submission" date="2011-03" db="EMBL/GenBank/DDBJ databases">
        <title>The complete genome of Desulfobacca acetoxidans DSM 11109.</title>
        <authorList>
            <consortium name="US DOE Joint Genome Institute (JGI-PGF)"/>
            <person name="Lucas S."/>
            <person name="Copeland A."/>
            <person name="Lapidus A."/>
            <person name="Bruce D."/>
            <person name="Goodwin L."/>
            <person name="Pitluck S."/>
            <person name="Peters L."/>
            <person name="Kyrpides N."/>
            <person name="Mavromatis K."/>
            <person name="Ivanova N."/>
            <person name="Ovchinnikova G."/>
            <person name="Teshima H."/>
            <person name="Detter J.C."/>
            <person name="Han C."/>
            <person name="Land M."/>
            <person name="Hauser L."/>
            <person name="Markowitz V."/>
            <person name="Cheng J.-F."/>
            <person name="Hugenholtz P."/>
            <person name="Woyke T."/>
            <person name="Wu D."/>
            <person name="Spring S."/>
            <person name="Schueler E."/>
            <person name="Brambilla E."/>
            <person name="Klenk H.-P."/>
            <person name="Eisen J.A."/>
        </authorList>
    </citation>
    <scope>NUCLEOTIDE SEQUENCE [LARGE SCALE GENOMIC DNA]</scope>
    <source>
        <strain evidence="3">ATCC 700848 / DSM 11109 / ASRB2</strain>
    </source>
</reference>
<dbReference type="Proteomes" id="UP000000483">
    <property type="component" value="Chromosome"/>
</dbReference>
<protein>
    <recommendedName>
        <fullName evidence="1">Transposase IS200-like domain-containing protein</fullName>
    </recommendedName>
</protein>
<dbReference type="GO" id="GO:0043565">
    <property type="term" value="F:sequence-specific DNA binding"/>
    <property type="evidence" value="ECO:0007669"/>
    <property type="project" value="TreeGrafter"/>
</dbReference>
<dbReference type="SMART" id="SM01321">
    <property type="entry name" value="Y1_Tnp"/>
    <property type="match status" value="1"/>
</dbReference>
<dbReference type="InterPro" id="IPR002686">
    <property type="entry name" value="Transposase_17"/>
</dbReference>
<dbReference type="PANTHER" id="PTHR36966">
    <property type="entry name" value="REP-ASSOCIATED TYROSINE TRANSPOSASE"/>
    <property type="match status" value="1"/>
</dbReference>
<reference evidence="2 3" key="1">
    <citation type="journal article" date="2011" name="Stand. Genomic Sci.">
        <title>Complete genome sequence of the acetate-degrading sulfate reducer Desulfobacca acetoxidans type strain (ASRB2).</title>
        <authorList>
            <person name="Goker M."/>
            <person name="Teshima H."/>
            <person name="Lapidus A."/>
            <person name="Nolan M."/>
            <person name="Lucas S."/>
            <person name="Hammon N."/>
            <person name="Deshpande S."/>
            <person name="Cheng J.F."/>
            <person name="Tapia R."/>
            <person name="Han C."/>
            <person name="Goodwin L."/>
            <person name="Pitluck S."/>
            <person name="Huntemann M."/>
            <person name="Liolios K."/>
            <person name="Ivanova N."/>
            <person name="Pagani I."/>
            <person name="Mavromatis K."/>
            <person name="Ovchinikova G."/>
            <person name="Pati A."/>
            <person name="Chen A."/>
            <person name="Palaniappan K."/>
            <person name="Land M."/>
            <person name="Hauser L."/>
            <person name="Brambilla E.M."/>
            <person name="Rohde M."/>
            <person name="Spring S."/>
            <person name="Detter J.C."/>
            <person name="Woyke T."/>
            <person name="Bristow J."/>
            <person name="Eisen J.A."/>
            <person name="Markowitz V."/>
            <person name="Hugenholtz P."/>
            <person name="Kyrpides N.C."/>
            <person name="Klenk H.P."/>
        </authorList>
    </citation>
    <scope>NUCLEOTIDE SEQUENCE [LARGE SCALE GENOMIC DNA]</scope>
    <source>
        <strain evidence="3">ATCC 700848 / DSM 11109 / ASRB2</strain>
    </source>
</reference>
<dbReference type="RefSeq" id="WP_013707111.1">
    <property type="nucleotide sequence ID" value="NC_015388.1"/>
</dbReference>
<dbReference type="SUPFAM" id="SSF143422">
    <property type="entry name" value="Transposase IS200-like"/>
    <property type="match status" value="1"/>
</dbReference>
<dbReference type="PANTHER" id="PTHR36966:SF1">
    <property type="entry name" value="REP-ASSOCIATED TYROSINE TRANSPOSASE"/>
    <property type="match status" value="1"/>
</dbReference>
<evidence type="ECO:0000313" key="3">
    <source>
        <dbReference type="Proteomes" id="UP000000483"/>
    </source>
</evidence>
<dbReference type="GO" id="GO:0004803">
    <property type="term" value="F:transposase activity"/>
    <property type="evidence" value="ECO:0007669"/>
    <property type="project" value="InterPro"/>
</dbReference>
<dbReference type="GO" id="GO:0006313">
    <property type="term" value="P:DNA transposition"/>
    <property type="evidence" value="ECO:0007669"/>
    <property type="project" value="InterPro"/>
</dbReference>
<dbReference type="KEGG" id="dao:Desac_2173"/>
<gene>
    <name evidence="2" type="ordered locus">Desac_2173</name>
</gene>
<dbReference type="Gene3D" id="3.30.70.1290">
    <property type="entry name" value="Transposase IS200-like"/>
    <property type="match status" value="1"/>
</dbReference>
<dbReference type="HOGENOM" id="CLU_101329_0_0_7"/>
<organism evidence="2 3">
    <name type="scientific">Desulfobacca acetoxidans (strain ATCC 700848 / DSM 11109 / ASRB2)</name>
    <dbReference type="NCBI Taxonomy" id="880072"/>
    <lineage>
        <taxon>Bacteria</taxon>
        <taxon>Pseudomonadati</taxon>
        <taxon>Thermodesulfobacteriota</taxon>
        <taxon>Desulfobaccia</taxon>
        <taxon>Desulfobaccales</taxon>
        <taxon>Desulfobaccaceae</taxon>
        <taxon>Desulfobacca</taxon>
    </lineage>
</organism>
<dbReference type="EMBL" id="CP002629">
    <property type="protein sequence ID" value="AEB10002.1"/>
    <property type="molecule type" value="Genomic_DNA"/>
</dbReference>
<evidence type="ECO:0000259" key="1">
    <source>
        <dbReference type="SMART" id="SM01321"/>
    </source>
</evidence>
<dbReference type="eggNOG" id="COG1943">
    <property type="taxonomic scope" value="Bacteria"/>
</dbReference>
<sequence>MADPKANKRRSLRLPEYDYSQAGAYFVTIWVNQRKCLLGEIMDGAIQLNDYGKIVSDCWHDLPRHYPNIELDAFVVMPNHIHGVVVLVGAGLPRPYNNQKAFPPGQPTLGQIIAYYKYQSTKVINVMRQAPGTKFWQRGYYEHVVRDDASLSRIREYIVNNPLRWELDRENLQARGQDDFDCWLASFTTGPVKQTRKL</sequence>
<dbReference type="STRING" id="880072.Desac_2173"/>
<proteinExistence type="predicted"/>